<feature type="region of interest" description="Disordered" evidence="1">
    <location>
        <begin position="32"/>
        <end position="142"/>
    </location>
</feature>
<feature type="compositionally biased region" description="Basic and acidic residues" evidence="1">
    <location>
        <begin position="32"/>
        <end position="67"/>
    </location>
</feature>
<accession>A0A0L0C5Q8</accession>
<protein>
    <submittedName>
        <fullName evidence="2">Uncharacterized protein</fullName>
    </submittedName>
</protein>
<evidence type="ECO:0000256" key="1">
    <source>
        <dbReference type="SAM" id="MobiDB-lite"/>
    </source>
</evidence>
<dbReference type="Proteomes" id="UP000037069">
    <property type="component" value="Unassembled WGS sequence"/>
</dbReference>
<organism evidence="2 3">
    <name type="scientific">Lucilia cuprina</name>
    <name type="common">Green bottle fly</name>
    <name type="synonym">Australian sheep blowfly</name>
    <dbReference type="NCBI Taxonomy" id="7375"/>
    <lineage>
        <taxon>Eukaryota</taxon>
        <taxon>Metazoa</taxon>
        <taxon>Ecdysozoa</taxon>
        <taxon>Arthropoda</taxon>
        <taxon>Hexapoda</taxon>
        <taxon>Insecta</taxon>
        <taxon>Pterygota</taxon>
        <taxon>Neoptera</taxon>
        <taxon>Endopterygota</taxon>
        <taxon>Diptera</taxon>
        <taxon>Brachycera</taxon>
        <taxon>Muscomorpha</taxon>
        <taxon>Oestroidea</taxon>
        <taxon>Calliphoridae</taxon>
        <taxon>Luciliinae</taxon>
        <taxon>Lucilia</taxon>
    </lineage>
</organism>
<name>A0A0L0C5Q8_LUCCU</name>
<comment type="caution">
    <text evidence="2">The sequence shown here is derived from an EMBL/GenBank/DDBJ whole genome shotgun (WGS) entry which is preliminary data.</text>
</comment>
<evidence type="ECO:0000313" key="2">
    <source>
        <dbReference type="EMBL" id="KNC27582.1"/>
    </source>
</evidence>
<dbReference type="EMBL" id="JRES01000882">
    <property type="protein sequence ID" value="KNC27582.1"/>
    <property type="molecule type" value="Genomic_DNA"/>
</dbReference>
<keyword evidence="3" id="KW-1185">Reference proteome</keyword>
<evidence type="ECO:0000313" key="3">
    <source>
        <dbReference type="Proteomes" id="UP000037069"/>
    </source>
</evidence>
<feature type="compositionally biased region" description="Basic and acidic residues" evidence="1">
    <location>
        <begin position="82"/>
        <end position="118"/>
    </location>
</feature>
<feature type="compositionally biased region" description="Basic and acidic residues" evidence="1">
    <location>
        <begin position="132"/>
        <end position="142"/>
    </location>
</feature>
<reference evidence="2 3" key="1">
    <citation type="journal article" date="2015" name="Nat. Commun.">
        <title>Lucilia cuprina genome unlocks parasitic fly biology to underpin future interventions.</title>
        <authorList>
            <person name="Anstead C.A."/>
            <person name="Korhonen P.K."/>
            <person name="Young N.D."/>
            <person name="Hall R.S."/>
            <person name="Jex A.R."/>
            <person name="Murali S.C."/>
            <person name="Hughes D.S."/>
            <person name="Lee S.F."/>
            <person name="Perry T."/>
            <person name="Stroehlein A.J."/>
            <person name="Ansell B.R."/>
            <person name="Breugelmans B."/>
            <person name="Hofmann A."/>
            <person name="Qu J."/>
            <person name="Dugan S."/>
            <person name="Lee S.L."/>
            <person name="Chao H."/>
            <person name="Dinh H."/>
            <person name="Han Y."/>
            <person name="Doddapaneni H.V."/>
            <person name="Worley K.C."/>
            <person name="Muzny D.M."/>
            <person name="Ioannidis P."/>
            <person name="Waterhouse R.M."/>
            <person name="Zdobnov E.M."/>
            <person name="James P.J."/>
            <person name="Bagnall N.H."/>
            <person name="Kotze A.C."/>
            <person name="Gibbs R.A."/>
            <person name="Richards S."/>
            <person name="Batterham P."/>
            <person name="Gasser R.B."/>
        </authorList>
    </citation>
    <scope>NUCLEOTIDE SEQUENCE [LARGE SCALE GENOMIC DNA]</scope>
    <source>
        <strain evidence="2 3">LS</strain>
        <tissue evidence="2">Full body</tissue>
    </source>
</reference>
<gene>
    <name evidence="2" type="ORF">FF38_05107</name>
</gene>
<proteinExistence type="predicted"/>
<sequence>MFNEMGSQFKHGVCRQRDGQSCICNLDQLEVESKSNHRHELEQGQKQRVDGKRELEQKRRDERELGQEHGVGLEQGQGGGNREFEQERRDGRELEQGRGDDKRELGQRGEREQGRGDGEQEQGQGLGDDEREQGQKQQEECNFVQEREQSFVLELLEQVVDNRNLIRKHQRKRRPPKQEQQ</sequence>
<dbReference type="AlphaFoldDB" id="A0A0L0C5Q8"/>